<gene>
    <name evidence="2" type="ORF">HZI73_10570</name>
</gene>
<dbReference type="Gene3D" id="3.40.630.30">
    <property type="match status" value="1"/>
</dbReference>
<dbReference type="AlphaFoldDB" id="A0A8J8MQL2"/>
<name>A0A8J8MQL2_9FIRM</name>
<organism evidence="2 3">
    <name type="scientific">Vallitalea pronyensis</name>
    <dbReference type="NCBI Taxonomy" id="1348613"/>
    <lineage>
        <taxon>Bacteria</taxon>
        <taxon>Bacillati</taxon>
        <taxon>Bacillota</taxon>
        <taxon>Clostridia</taxon>
        <taxon>Lachnospirales</taxon>
        <taxon>Vallitaleaceae</taxon>
        <taxon>Vallitalea</taxon>
    </lineage>
</organism>
<dbReference type="PROSITE" id="PS51186">
    <property type="entry name" value="GNAT"/>
    <property type="match status" value="1"/>
</dbReference>
<dbReference type="Proteomes" id="UP000683246">
    <property type="component" value="Chromosome"/>
</dbReference>
<dbReference type="InterPro" id="IPR000182">
    <property type="entry name" value="GNAT_dom"/>
</dbReference>
<dbReference type="InterPro" id="IPR016181">
    <property type="entry name" value="Acyl_CoA_acyltransferase"/>
</dbReference>
<accession>A0A8J8MQL2</accession>
<dbReference type="SUPFAM" id="SSF55729">
    <property type="entry name" value="Acyl-CoA N-acyltransferases (Nat)"/>
    <property type="match status" value="1"/>
</dbReference>
<keyword evidence="3" id="KW-1185">Reference proteome</keyword>
<proteinExistence type="predicted"/>
<evidence type="ECO:0000313" key="2">
    <source>
        <dbReference type="EMBL" id="QUI25673.1"/>
    </source>
</evidence>
<evidence type="ECO:0000259" key="1">
    <source>
        <dbReference type="PROSITE" id="PS51186"/>
    </source>
</evidence>
<dbReference type="EMBL" id="CP058649">
    <property type="protein sequence ID" value="QUI25673.1"/>
    <property type="molecule type" value="Genomic_DNA"/>
</dbReference>
<feature type="domain" description="N-acetyltransferase" evidence="1">
    <location>
        <begin position="1"/>
        <end position="127"/>
    </location>
</feature>
<dbReference type="Pfam" id="PF00583">
    <property type="entry name" value="Acetyltransf_1"/>
    <property type="match status" value="1"/>
</dbReference>
<dbReference type="KEGG" id="vpy:HZI73_10570"/>
<dbReference type="CDD" id="cd04301">
    <property type="entry name" value="NAT_SF"/>
    <property type="match status" value="1"/>
</dbReference>
<reference evidence="2" key="1">
    <citation type="submission" date="2020-07" db="EMBL/GenBank/DDBJ databases">
        <title>Vallitalea pronyensis genome.</title>
        <authorList>
            <person name="Postec A."/>
        </authorList>
    </citation>
    <scope>NUCLEOTIDE SEQUENCE</scope>
    <source>
        <strain evidence="2">FatNI3</strain>
    </source>
</reference>
<dbReference type="GO" id="GO:0016747">
    <property type="term" value="F:acyltransferase activity, transferring groups other than amino-acyl groups"/>
    <property type="evidence" value="ECO:0007669"/>
    <property type="project" value="InterPro"/>
</dbReference>
<sequence>MNCKDYLESMDKHINKDRLYKKIKDNEVIVVKDKDNVIGWLRFNYFWDNIPMMNMLFLEQPYRGKKIGKALVKFWEEEMRKQSYEQVMTSTQADEHAQHFYRKLAYNDSGCLVLETQALEIILIKQL</sequence>
<evidence type="ECO:0000313" key="3">
    <source>
        <dbReference type="Proteomes" id="UP000683246"/>
    </source>
</evidence>
<protein>
    <submittedName>
        <fullName evidence="2">GNAT family N-acetyltransferase</fullName>
    </submittedName>
</protein>